<dbReference type="GO" id="GO:0005544">
    <property type="term" value="F:calcium-dependent phospholipid binding"/>
    <property type="evidence" value="ECO:0007669"/>
    <property type="project" value="TreeGrafter"/>
</dbReference>
<evidence type="ECO:0000259" key="1">
    <source>
        <dbReference type="PROSITE" id="PS50004"/>
    </source>
</evidence>
<dbReference type="PRINTS" id="PR00360">
    <property type="entry name" value="C2DOMAIN"/>
</dbReference>
<protein>
    <recommendedName>
        <fullName evidence="1">C2 domain-containing protein</fullName>
    </recommendedName>
</protein>
<dbReference type="GO" id="GO:0005886">
    <property type="term" value="C:plasma membrane"/>
    <property type="evidence" value="ECO:0007669"/>
    <property type="project" value="TreeGrafter"/>
</dbReference>
<organism evidence="2 3">
    <name type="scientific">Rotaria magnacalcarata</name>
    <dbReference type="NCBI Taxonomy" id="392030"/>
    <lineage>
        <taxon>Eukaryota</taxon>
        <taxon>Metazoa</taxon>
        <taxon>Spiralia</taxon>
        <taxon>Gnathifera</taxon>
        <taxon>Rotifera</taxon>
        <taxon>Eurotatoria</taxon>
        <taxon>Bdelloidea</taxon>
        <taxon>Philodinida</taxon>
        <taxon>Philodinidae</taxon>
        <taxon>Rotaria</taxon>
    </lineage>
</organism>
<accession>A0A8S3C9I6</accession>
<comment type="caution">
    <text evidence="2">The sequence shown here is derived from an EMBL/GenBank/DDBJ whole genome shotgun (WGS) entry which is preliminary data.</text>
</comment>
<dbReference type="InterPro" id="IPR035892">
    <property type="entry name" value="C2_domain_sf"/>
</dbReference>
<feature type="domain" description="C2" evidence="1">
    <location>
        <begin position="24"/>
        <end position="147"/>
    </location>
</feature>
<dbReference type="PROSITE" id="PS50004">
    <property type="entry name" value="C2"/>
    <property type="match status" value="1"/>
</dbReference>
<dbReference type="InterPro" id="IPR000008">
    <property type="entry name" value="C2_dom"/>
</dbReference>
<sequence length="178" mass="20096">MTAGDLFKNQHPTIIMKIDESDPDLGELTVSLCCLPNAKRVTVTIVKANSLKPMDITGKSDPYVKVILLINGKNIRKKKTSVLCNTLNPIYNESLEFDLSNEDRENTDLIFKVIDYDRVGSNELIGCIGIGVHFDGINRDHWYQMIEHPRVPITQNYNLCETIPIITCTNSKTTQQTK</sequence>
<gene>
    <name evidence="2" type="ORF">SMN809_LOCUS50441</name>
</gene>
<dbReference type="GO" id="GO:0017156">
    <property type="term" value="P:calcium-ion regulated exocytosis"/>
    <property type="evidence" value="ECO:0007669"/>
    <property type="project" value="TreeGrafter"/>
</dbReference>
<dbReference type="Gene3D" id="2.60.40.150">
    <property type="entry name" value="C2 domain"/>
    <property type="match status" value="1"/>
</dbReference>
<evidence type="ECO:0000313" key="2">
    <source>
        <dbReference type="EMBL" id="CAF4873074.1"/>
    </source>
</evidence>
<evidence type="ECO:0000313" key="3">
    <source>
        <dbReference type="Proteomes" id="UP000676336"/>
    </source>
</evidence>
<dbReference type="EMBL" id="CAJOBI010166794">
    <property type="protein sequence ID" value="CAF4873074.1"/>
    <property type="molecule type" value="Genomic_DNA"/>
</dbReference>
<dbReference type="AlphaFoldDB" id="A0A8S3C9I6"/>
<dbReference type="Proteomes" id="UP000676336">
    <property type="component" value="Unassembled WGS sequence"/>
</dbReference>
<name>A0A8S3C9I6_9BILA</name>
<dbReference type="SMART" id="SM00239">
    <property type="entry name" value="C2"/>
    <property type="match status" value="1"/>
</dbReference>
<dbReference type="PANTHER" id="PTHR10024:SF374">
    <property type="entry name" value="C2 DOMAIN-CONTAINING PROTEIN"/>
    <property type="match status" value="1"/>
</dbReference>
<dbReference type="GO" id="GO:0030276">
    <property type="term" value="F:clathrin binding"/>
    <property type="evidence" value="ECO:0007669"/>
    <property type="project" value="TreeGrafter"/>
</dbReference>
<reference evidence="2" key="1">
    <citation type="submission" date="2021-02" db="EMBL/GenBank/DDBJ databases">
        <authorList>
            <person name="Nowell W R."/>
        </authorList>
    </citation>
    <scope>NUCLEOTIDE SEQUENCE</scope>
</reference>
<dbReference type="GO" id="GO:0005509">
    <property type="term" value="F:calcium ion binding"/>
    <property type="evidence" value="ECO:0007669"/>
    <property type="project" value="TreeGrafter"/>
</dbReference>
<proteinExistence type="predicted"/>
<dbReference type="SUPFAM" id="SSF49562">
    <property type="entry name" value="C2 domain (Calcium/lipid-binding domain, CaLB)"/>
    <property type="match status" value="1"/>
</dbReference>
<dbReference type="PANTHER" id="PTHR10024">
    <property type="entry name" value="SYNAPTOTAGMIN"/>
    <property type="match status" value="1"/>
</dbReference>
<dbReference type="GO" id="GO:0070382">
    <property type="term" value="C:exocytic vesicle"/>
    <property type="evidence" value="ECO:0007669"/>
    <property type="project" value="TreeGrafter"/>
</dbReference>
<dbReference type="GO" id="GO:0001786">
    <property type="term" value="F:phosphatidylserine binding"/>
    <property type="evidence" value="ECO:0007669"/>
    <property type="project" value="TreeGrafter"/>
</dbReference>
<dbReference type="GO" id="GO:0000149">
    <property type="term" value="F:SNARE binding"/>
    <property type="evidence" value="ECO:0007669"/>
    <property type="project" value="TreeGrafter"/>
</dbReference>
<dbReference type="Pfam" id="PF00168">
    <property type="entry name" value="C2"/>
    <property type="match status" value="1"/>
</dbReference>